<dbReference type="Proteomes" id="UP001500957">
    <property type="component" value="Unassembled WGS sequence"/>
</dbReference>
<dbReference type="PANTHER" id="PTHR44229:SF4">
    <property type="entry name" value="15-HYDROXYPROSTAGLANDIN DEHYDROGENASE [NAD(+)]"/>
    <property type="match status" value="1"/>
</dbReference>
<keyword evidence="1" id="KW-0560">Oxidoreductase</keyword>
<comment type="caution">
    <text evidence="2">The sequence shown here is derived from an EMBL/GenBank/DDBJ whole genome shotgun (WGS) entry which is preliminary data.</text>
</comment>
<dbReference type="PRINTS" id="PR00081">
    <property type="entry name" value="GDHRDH"/>
</dbReference>
<evidence type="ECO:0000313" key="3">
    <source>
        <dbReference type="Proteomes" id="UP001500957"/>
    </source>
</evidence>
<gene>
    <name evidence="2" type="ORF">GCM10009547_19110</name>
</gene>
<dbReference type="CDD" id="cd05233">
    <property type="entry name" value="SDR_c"/>
    <property type="match status" value="1"/>
</dbReference>
<keyword evidence="3" id="KW-1185">Reference proteome</keyword>
<accession>A0ABP3RY55</accession>
<dbReference type="Pfam" id="PF13561">
    <property type="entry name" value="adh_short_C2"/>
    <property type="match status" value="1"/>
</dbReference>
<dbReference type="SUPFAM" id="SSF51735">
    <property type="entry name" value="NAD(P)-binding Rossmann-fold domains"/>
    <property type="match status" value="1"/>
</dbReference>
<dbReference type="PANTHER" id="PTHR44229">
    <property type="entry name" value="15-HYDROXYPROSTAGLANDIN DEHYDROGENASE [NAD(+)]"/>
    <property type="match status" value="1"/>
</dbReference>
<evidence type="ECO:0000313" key="2">
    <source>
        <dbReference type="EMBL" id="GAA0617118.1"/>
    </source>
</evidence>
<dbReference type="EMBL" id="BAAAHE010000014">
    <property type="protein sequence ID" value="GAA0617118.1"/>
    <property type="molecule type" value="Genomic_DNA"/>
</dbReference>
<dbReference type="InterPro" id="IPR002347">
    <property type="entry name" value="SDR_fam"/>
</dbReference>
<proteinExistence type="predicted"/>
<dbReference type="Gene3D" id="3.40.50.720">
    <property type="entry name" value="NAD(P)-binding Rossmann-like Domain"/>
    <property type="match status" value="1"/>
</dbReference>
<dbReference type="InterPro" id="IPR036291">
    <property type="entry name" value="NAD(P)-bd_dom_sf"/>
</dbReference>
<dbReference type="PRINTS" id="PR00080">
    <property type="entry name" value="SDRFAMILY"/>
</dbReference>
<name>A0ABP3RY55_9ACTN</name>
<protein>
    <submittedName>
        <fullName evidence="2">SDR family NAD(P)-dependent oxidoreductase</fullName>
    </submittedName>
</protein>
<sequence>MDVTGRTAVVTGGASGIGRATAESLAGAGMTVVLADVDGEAAQKAAAALPGQGHQAVEIDVSDPGSLETLFGMLASAERDLAAVVNAAGIMTGGDTWPGSDLTRMHRVLAVNGGGALVSTTLAARYPLPGDRVVVNVGSAAGVRLLPPDPTYAFTKAGLLHFTRSVAAGASGLRVNIVVPGMVRTPLLETSGRDGVADWLAKRVAGPLLTPEQVAAPIHDLVVGNAHGVALSIELDPEDSSRVVVTELPA</sequence>
<reference evidence="3" key="1">
    <citation type="journal article" date="2019" name="Int. J. Syst. Evol. Microbiol.">
        <title>The Global Catalogue of Microorganisms (GCM) 10K type strain sequencing project: providing services to taxonomists for standard genome sequencing and annotation.</title>
        <authorList>
            <consortium name="The Broad Institute Genomics Platform"/>
            <consortium name="The Broad Institute Genome Sequencing Center for Infectious Disease"/>
            <person name="Wu L."/>
            <person name="Ma J."/>
        </authorList>
    </citation>
    <scope>NUCLEOTIDE SEQUENCE [LARGE SCALE GENOMIC DNA]</scope>
    <source>
        <strain evidence="3">JCM 10671</strain>
    </source>
</reference>
<evidence type="ECO:0000256" key="1">
    <source>
        <dbReference type="ARBA" id="ARBA00023002"/>
    </source>
</evidence>
<organism evidence="2 3">
    <name type="scientific">Sporichthya brevicatena</name>
    <dbReference type="NCBI Taxonomy" id="171442"/>
    <lineage>
        <taxon>Bacteria</taxon>
        <taxon>Bacillati</taxon>
        <taxon>Actinomycetota</taxon>
        <taxon>Actinomycetes</taxon>
        <taxon>Sporichthyales</taxon>
        <taxon>Sporichthyaceae</taxon>
        <taxon>Sporichthya</taxon>
    </lineage>
</organism>